<evidence type="ECO:0000313" key="6">
    <source>
        <dbReference type="EMBL" id="NYG37639.1"/>
    </source>
</evidence>
<dbReference type="InterPro" id="IPR003722">
    <property type="entry name" value="Cbl_synth_CobH/CbiC"/>
</dbReference>
<dbReference type="GO" id="GO:0009236">
    <property type="term" value="P:cobalamin biosynthetic process"/>
    <property type="evidence" value="ECO:0007669"/>
    <property type="project" value="UniProtKB-UniPathway"/>
</dbReference>
<sequence>MSTPGKPTRRYDYVTDGLEIYRRSFATIRSELDLSGLPADQHGVAVRIVHASGDTSVLPDLAAHPDAVGAARRALAAGAHVLTDSNMLASGITRRRLPADNPVVCTLREPGVADLALDFSTTRAAAAVSLWGERLEGAVVAVGNAPTALFHLLELLADGAPRPAAIIGMPVGFIGSAESKVALAEHSLPGTSGGEQVPWMVVHGRRGGSAMAAAAVNAIADDDELA</sequence>
<dbReference type="UniPathway" id="UPA00148"/>
<accession>A0A852X422</accession>
<dbReference type="Pfam" id="PF02570">
    <property type="entry name" value="CbiC"/>
    <property type="match status" value="1"/>
</dbReference>
<dbReference type="EC" id="5.4.99.60" evidence="6"/>
<keyword evidence="3" id="KW-0169">Cobalamin biosynthesis</keyword>
<dbReference type="GO" id="GO:0016993">
    <property type="term" value="F:precorrin-8X methylmutase activity"/>
    <property type="evidence" value="ECO:0007669"/>
    <property type="project" value="UniProtKB-EC"/>
</dbReference>
<name>A0A852X422_9MICO</name>
<keyword evidence="4 6" id="KW-0413">Isomerase</keyword>
<comment type="caution">
    <text evidence="6">The sequence shown here is derived from an EMBL/GenBank/DDBJ whole genome shotgun (WGS) entry which is preliminary data.</text>
</comment>
<reference evidence="6 7" key="1">
    <citation type="submission" date="2020-07" db="EMBL/GenBank/DDBJ databases">
        <title>Sequencing the genomes of 1000 actinobacteria strains.</title>
        <authorList>
            <person name="Klenk H.-P."/>
        </authorList>
    </citation>
    <scope>NUCLEOTIDE SEQUENCE [LARGE SCALE GENOMIC DNA]</scope>
    <source>
        <strain evidence="6 7">DSM 24723</strain>
    </source>
</reference>
<evidence type="ECO:0000256" key="4">
    <source>
        <dbReference type="ARBA" id="ARBA00023235"/>
    </source>
</evidence>
<comment type="pathway">
    <text evidence="1">Cofactor biosynthesis; adenosylcobalamin biosynthesis.</text>
</comment>
<dbReference type="Gene3D" id="3.40.50.10230">
    <property type="entry name" value="Cobalamin biosynthesis CobH/CbiC, precorrin-8X methylmutase"/>
    <property type="match status" value="1"/>
</dbReference>
<keyword evidence="7" id="KW-1185">Reference proteome</keyword>
<dbReference type="EC" id="5.4.99.61" evidence="6"/>
<dbReference type="PANTHER" id="PTHR43588">
    <property type="entry name" value="COBALT-PRECORRIN-8 METHYLMUTASE"/>
    <property type="match status" value="1"/>
</dbReference>
<dbReference type="RefSeq" id="WP_179462977.1">
    <property type="nucleotide sequence ID" value="NZ_JACBZX010000001.1"/>
</dbReference>
<evidence type="ECO:0000256" key="2">
    <source>
        <dbReference type="ARBA" id="ARBA00009774"/>
    </source>
</evidence>
<dbReference type="GO" id="GO:0043778">
    <property type="term" value="F:cobalt-precorrin-8 methylmutase activity"/>
    <property type="evidence" value="ECO:0007669"/>
    <property type="project" value="UniProtKB-EC"/>
</dbReference>
<dbReference type="PANTHER" id="PTHR43588:SF1">
    <property type="entry name" value="COBALT-PRECORRIN-8 METHYLMUTASE"/>
    <property type="match status" value="1"/>
</dbReference>
<dbReference type="NCBIfam" id="NF006136">
    <property type="entry name" value="PRK08285.1"/>
    <property type="match status" value="1"/>
</dbReference>
<dbReference type="AlphaFoldDB" id="A0A852X422"/>
<evidence type="ECO:0000313" key="7">
    <source>
        <dbReference type="Proteomes" id="UP000592181"/>
    </source>
</evidence>
<organism evidence="6 7">
    <name type="scientific">Janibacter alkaliphilus</name>
    <dbReference type="NCBI Taxonomy" id="1069963"/>
    <lineage>
        <taxon>Bacteria</taxon>
        <taxon>Bacillati</taxon>
        <taxon>Actinomycetota</taxon>
        <taxon>Actinomycetes</taxon>
        <taxon>Micrococcales</taxon>
        <taxon>Intrasporangiaceae</taxon>
        <taxon>Janibacter</taxon>
    </lineage>
</organism>
<evidence type="ECO:0000256" key="3">
    <source>
        <dbReference type="ARBA" id="ARBA00022573"/>
    </source>
</evidence>
<proteinExistence type="inferred from homology"/>
<dbReference type="Proteomes" id="UP000592181">
    <property type="component" value="Unassembled WGS sequence"/>
</dbReference>
<feature type="domain" description="Cobalamin biosynthesis precorrin-8X methylmutase CobH/CbiC" evidence="5">
    <location>
        <begin position="19"/>
        <end position="220"/>
    </location>
</feature>
<comment type="similarity">
    <text evidence="2">Belongs to the CobH/CbiC family.</text>
</comment>
<dbReference type="InterPro" id="IPR036588">
    <property type="entry name" value="CobH/CbiC_sf"/>
</dbReference>
<evidence type="ECO:0000259" key="5">
    <source>
        <dbReference type="Pfam" id="PF02570"/>
    </source>
</evidence>
<gene>
    <name evidence="6" type="ORF">BJY28_002108</name>
</gene>
<protein>
    <submittedName>
        <fullName evidence="6">Precorrin-8X/cobalt-precorrin-8 methylmutase</fullName>
        <ecNumber evidence="6">5.4.99.60</ecNumber>
        <ecNumber evidence="6">5.4.99.61</ecNumber>
    </submittedName>
</protein>
<evidence type="ECO:0000256" key="1">
    <source>
        <dbReference type="ARBA" id="ARBA00004953"/>
    </source>
</evidence>
<dbReference type="EMBL" id="JACBZX010000001">
    <property type="protein sequence ID" value="NYG37639.1"/>
    <property type="molecule type" value="Genomic_DNA"/>
</dbReference>
<dbReference type="SUPFAM" id="SSF63965">
    <property type="entry name" value="Precorrin-8X methylmutase CbiC/CobH"/>
    <property type="match status" value="1"/>
</dbReference>